<protein>
    <submittedName>
        <fullName evidence="1">8983_t:CDS:1</fullName>
    </submittedName>
</protein>
<keyword evidence="2" id="KW-1185">Reference proteome</keyword>
<dbReference type="Proteomes" id="UP000789572">
    <property type="component" value="Unassembled WGS sequence"/>
</dbReference>
<comment type="caution">
    <text evidence="1">The sequence shown here is derived from an EMBL/GenBank/DDBJ whole genome shotgun (WGS) entry which is preliminary data.</text>
</comment>
<feature type="non-terminal residue" evidence="1">
    <location>
        <position position="1"/>
    </location>
</feature>
<name>A0A9N9DEF9_9GLOM</name>
<dbReference type="AlphaFoldDB" id="A0A9N9DEF9"/>
<accession>A0A9N9DEF9</accession>
<proteinExistence type="predicted"/>
<sequence length="64" mass="6858">EESLKANDTVNGMAQVTVLYNTSSSSGNSVHFINPGFPEAFSKRTKIIGKSMLSIASYKSPYGV</sequence>
<reference evidence="1" key="1">
    <citation type="submission" date="2021-06" db="EMBL/GenBank/DDBJ databases">
        <authorList>
            <person name="Kallberg Y."/>
            <person name="Tangrot J."/>
            <person name="Rosling A."/>
        </authorList>
    </citation>
    <scope>NUCLEOTIDE SEQUENCE</scope>
    <source>
        <strain evidence="1">IA702</strain>
    </source>
</reference>
<evidence type="ECO:0000313" key="1">
    <source>
        <dbReference type="EMBL" id="CAG8632114.1"/>
    </source>
</evidence>
<dbReference type="EMBL" id="CAJVPJ010002940">
    <property type="protein sequence ID" value="CAG8632114.1"/>
    <property type="molecule type" value="Genomic_DNA"/>
</dbReference>
<organism evidence="1 2">
    <name type="scientific">Paraglomus occultum</name>
    <dbReference type="NCBI Taxonomy" id="144539"/>
    <lineage>
        <taxon>Eukaryota</taxon>
        <taxon>Fungi</taxon>
        <taxon>Fungi incertae sedis</taxon>
        <taxon>Mucoromycota</taxon>
        <taxon>Glomeromycotina</taxon>
        <taxon>Glomeromycetes</taxon>
        <taxon>Paraglomerales</taxon>
        <taxon>Paraglomeraceae</taxon>
        <taxon>Paraglomus</taxon>
    </lineage>
</organism>
<gene>
    <name evidence="1" type="ORF">POCULU_LOCUS8948</name>
</gene>
<evidence type="ECO:0000313" key="2">
    <source>
        <dbReference type="Proteomes" id="UP000789572"/>
    </source>
</evidence>